<dbReference type="GO" id="GO:0004149">
    <property type="term" value="F:dihydrolipoyllysine-residue succinyltransferase activity"/>
    <property type="evidence" value="ECO:0007669"/>
    <property type="project" value="UniProtKB-EC"/>
</dbReference>
<dbReference type="EMBL" id="JACTNZ010000006">
    <property type="protein sequence ID" value="KAG5546555.1"/>
    <property type="molecule type" value="Genomic_DNA"/>
</dbReference>
<evidence type="ECO:0000256" key="7">
    <source>
        <dbReference type="ARBA" id="ARBA00022823"/>
    </source>
</evidence>
<protein>
    <recommendedName>
        <fullName evidence="4">dihydrolipoyllysine-residue succinyltransferase</fullName>
        <ecNumber evidence="4">2.3.1.61</ecNumber>
    </recommendedName>
    <alternativeName>
        <fullName evidence="9">2-oxoglutarate dehydrogenase complex component E2</fullName>
    </alternativeName>
</protein>
<evidence type="ECO:0000313" key="11">
    <source>
        <dbReference type="EMBL" id="KAG5546555.1"/>
    </source>
</evidence>
<reference evidence="11 12" key="1">
    <citation type="submission" date="2020-08" db="EMBL/GenBank/DDBJ databases">
        <title>Plant Genome Project.</title>
        <authorList>
            <person name="Zhang R.-G."/>
        </authorList>
    </citation>
    <scope>NUCLEOTIDE SEQUENCE [LARGE SCALE GENOMIC DNA]</scope>
    <source>
        <strain evidence="11">WSP0</strain>
        <tissue evidence="11">Leaf</tissue>
    </source>
</reference>
<name>A0AAV6K292_9ERIC</name>
<keyword evidence="5" id="KW-0816">Tricarboxylic acid cycle</keyword>
<evidence type="ECO:0000256" key="1">
    <source>
        <dbReference type="ARBA" id="ARBA00001938"/>
    </source>
</evidence>
<evidence type="ECO:0000256" key="8">
    <source>
        <dbReference type="ARBA" id="ARBA00023315"/>
    </source>
</evidence>
<dbReference type="EC" id="2.3.1.61" evidence="4"/>
<keyword evidence="8" id="KW-0012">Acyltransferase</keyword>
<dbReference type="InterPro" id="IPR023213">
    <property type="entry name" value="CAT-like_dom_sf"/>
</dbReference>
<feature type="domain" description="2-oxoacid dehydrogenase acyltransferase catalytic" evidence="10">
    <location>
        <begin position="169"/>
        <end position="230"/>
    </location>
</feature>
<dbReference type="PANTHER" id="PTHR43416">
    <property type="entry name" value="DIHYDROLIPOYLLYSINE-RESIDUE SUCCINYLTRANSFERASE COMPONENT OF 2-OXOGLUTARATE DEHYDROGENASE COMPLEX, MITOCHONDRIAL-RELATED"/>
    <property type="match status" value="1"/>
</dbReference>
<evidence type="ECO:0000256" key="5">
    <source>
        <dbReference type="ARBA" id="ARBA00022532"/>
    </source>
</evidence>
<gene>
    <name evidence="11" type="ORF">RHGRI_018660</name>
</gene>
<comment type="caution">
    <text evidence="11">The sequence shown here is derived from an EMBL/GenBank/DDBJ whole genome shotgun (WGS) entry which is preliminary data.</text>
</comment>
<organism evidence="11 12">
    <name type="scientific">Rhododendron griersonianum</name>
    <dbReference type="NCBI Taxonomy" id="479676"/>
    <lineage>
        <taxon>Eukaryota</taxon>
        <taxon>Viridiplantae</taxon>
        <taxon>Streptophyta</taxon>
        <taxon>Embryophyta</taxon>
        <taxon>Tracheophyta</taxon>
        <taxon>Spermatophyta</taxon>
        <taxon>Magnoliopsida</taxon>
        <taxon>eudicotyledons</taxon>
        <taxon>Gunneridae</taxon>
        <taxon>Pentapetalae</taxon>
        <taxon>asterids</taxon>
        <taxon>Ericales</taxon>
        <taxon>Ericaceae</taxon>
        <taxon>Ericoideae</taxon>
        <taxon>Rhodoreae</taxon>
        <taxon>Rhododendron</taxon>
    </lineage>
</organism>
<evidence type="ECO:0000256" key="4">
    <source>
        <dbReference type="ARBA" id="ARBA00012945"/>
    </source>
</evidence>
<dbReference type="AlphaFoldDB" id="A0AAV6K292"/>
<keyword evidence="12" id="KW-1185">Reference proteome</keyword>
<comment type="cofactor">
    <cofactor evidence="1">
        <name>(R)-lipoate</name>
        <dbReference type="ChEBI" id="CHEBI:83088"/>
    </cofactor>
</comment>
<dbReference type="InterPro" id="IPR001078">
    <property type="entry name" value="2-oxoacid_DH_actylTfrase"/>
</dbReference>
<evidence type="ECO:0000256" key="6">
    <source>
        <dbReference type="ARBA" id="ARBA00022679"/>
    </source>
</evidence>
<evidence type="ECO:0000256" key="2">
    <source>
        <dbReference type="ARBA" id="ARBA00005145"/>
    </source>
</evidence>
<dbReference type="InterPro" id="IPR050537">
    <property type="entry name" value="2-oxoacid_dehydrogenase"/>
</dbReference>
<sequence>MLSLSLSLSDRFPLTFSLRLQDCQWFRVGSEKLADKAEETEPEGLIALWILLDSIPCLGQSVPPASESANDFSRLSRCSIPYPLVLHLLSEILPFYAGLLYWKSSVKSLFWLLLGSSTVEAIQLQLVCCLGGLEYAKNGCLWIFFKPRSTAAADLAMWKQAEASRDARKSTILGMHSIVSCPMVVGGDIVPRPMMYIALTYDHRLIDGREAVFFLRRIKDVVEDPRRLLLDI</sequence>
<evidence type="ECO:0000256" key="9">
    <source>
        <dbReference type="ARBA" id="ARBA00032406"/>
    </source>
</evidence>
<comment type="similarity">
    <text evidence="3">Belongs to the 2-oxoacid dehydrogenase family.</text>
</comment>
<dbReference type="SUPFAM" id="SSF52777">
    <property type="entry name" value="CoA-dependent acyltransferases"/>
    <property type="match status" value="1"/>
</dbReference>
<comment type="pathway">
    <text evidence="2">Amino-acid degradation; L-lysine degradation via saccharopine pathway; glutaryl-CoA from L-lysine: step 6/6.</text>
</comment>
<evidence type="ECO:0000256" key="3">
    <source>
        <dbReference type="ARBA" id="ARBA00007317"/>
    </source>
</evidence>
<dbReference type="PANTHER" id="PTHR43416:SF5">
    <property type="entry name" value="DIHYDROLIPOYLLYSINE-RESIDUE SUCCINYLTRANSFERASE COMPONENT OF 2-OXOGLUTARATE DEHYDROGENASE COMPLEX, MITOCHONDRIAL"/>
    <property type="match status" value="1"/>
</dbReference>
<accession>A0AAV6K292</accession>
<keyword evidence="6" id="KW-0808">Transferase</keyword>
<keyword evidence="7" id="KW-0450">Lipoyl</keyword>
<dbReference type="Pfam" id="PF00198">
    <property type="entry name" value="2-oxoacid_dh"/>
    <property type="match status" value="1"/>
</dbReference>
<evidence type="ECO:0000313" key="12">
    <source>
        <dbReference type="Proteomes" id="UP000823749"/>
    </source>
</evidence>
<proteinExistence type="inferred from homology"/>
<dbReference type="Proteomes" id="UP000823749">
    <property type="component" value="Chromosome 6"/>
</dbReference>
<dbReference type="GO" id="GO:0006099">
    <property type="term" value="P:tricarboxylic acid cycle"/>
    <property type="evidence" value="ECO:0007669"/>
    <property type="project" value="UniProtKB-KW"/>
</dbReference>
<dbReference type="GO" id="GO:0005739">
    <property type="term" value="C:mitochondrion"/>
    <property type="evidence" value="ECO:0007669"/>
    <property type="project" value="TreeGrafter"/>
</dbReference>
<dbReference type="Gene3D" id="3.30.559.10">
    <property type="entry name" value="Chloramphenicol acetyltransferase-like domain"/>
    <property type="match status" value="1"/>
</dbReference>
<evidence type="ECO:0000259" key="10">
    <source>
        <dbReference type="Pfam" id="PF00198"/>
    </source>
</evidence>